<keyword evidence="2" id="KW-1185">Reference proteome</keyword>
<proteinExistence type="predicted"/>
<name>A0A5M9JBB8_MONFR</name>
<evidence type="ECO:0000313" key="2">
    <source>
        <dbReference type="Proteomes" id="UP000322873"/>
    </source>
</evidence>
<dbReference type="InterPro" id="IPR042831">
    <property type="entry name" value="Ribosomal_mL40_fung"/>
</dbReference>
<organism evidence="1 2">
    <name type="scientific">Monilinia fructicola</name>
    <name type="common">Brown rot fungus</name>
    <name type="synonym">Ciboria fructicola</name>
    <dbReference type="NCBI Taxonomy" id="38448"/>
    <lineage>
        <taxon>Eukaryota</taxon>
        <taxon>Fungi</taxon>
        <taxon>Dikarya</taxon>
        <taxon>Ascomycota</taxon>
        <taxon>Pezizomycotina</taxon>
        <taxon>Leotiomycetes</taxon>
        <taxon>Helotiales</taxon>
        <taxon>Sclerotiniaceae</taxon>
        <taxon>Monilinia</taxon>
    </lineage>
</organism>
<dbReference type="Proteomes" id="UP000322873">
    <property type="component" value="Unassembled WGS sequence"/>
</dbReference>
<dbReference type="EMBL" id="VICG01000011">
    <property type="protein sequence ID" value="KAA8566908.1"/>
    <property type="molecule type" value="Genomic_DNA"/>
</dbReference>
<accession>A0A5M9JBB8</accession>
<comment type="caution">
    <text evidence="1">The sequence shown here is derived from an EMBL/GenBank/DDBJ whole genome shotgun (WGS) entry which is preliminary data.</text>
</comment>
<evidence type="ECO:0000313" key="1">
    <source>
        <dbReference type="EMBL" id="KAA8566908.1"/>
    </source>
</evidence>
<dbReference type="GO" id="GO:0005739">
    <property type="term" value="C:mitochondrion"/>
    <property type="evidence" value="ECO:0007669"/>
    <property type="project" value="GOC"/>
</dbReference>
<dbReference type="PANTHER" id="PTHR39150">
    <property type="entry name" value="54S RIBOSOMAL PROTEIN L28, MITOCHONDRIAL"/>
    <property type="match status" value="1"/>
</dbReference>
<dbReference type="Gene3D" id="6.10.250.3440">
    <property type="match status" value="1"/>
</dbReference>
<dbReference type="AlphaFoldDB" id="A0A5M9JBB8"/>
<sequence length="102" mass="11863">MILRRKKRIEEEEELYRLHQSMHNAMEDLRLLEGAGQKEAGRLYRVALEKKGIFGKGGIPIEREIKLISPCKDLHDYIWKAEELGALLVEAVEPKHARPVYL</sequence>
<protein>
    <submittedName>
        <fullName evidence="1">Uncharacterized protein</fullName>
    </submittedName>
</protein>
<dbReference type="GO" id="GO:0032543">
    <property type="term" value="P:mitochondrial translation"/>
    <property type="evidence" value="ECO:0007669"/>
    <property type="project" value="InterPro"/>
</dbReference>
<gene>
    <name evidence="1" type="ORF">EYC84_010005</name>
</gene>
<reference evidence="1 2" key="1">
    <citation type="submission" date="2019-06" db="EMBL/GenBank/DDBJ databases">
        <title>Genome Sequence of the Brown Rot Fungal Pathogen Monilinia fructicola.</title>
        <authorList>
            <person name="De Miccolis Angelini R.M."/>
            <person name="Landi L."/>
            <person name="Abate D."/>
            <person name="Pollastro S."/>
            <person name="Romanazzi G."/>
            <person name="Faretra F."/>
        </authorList>
    </citation>
    <scope>NUCLEOTIDE SEQUENCE [LARGE SCALE GENOMIC DNA]</scope>
    <source>
        <strain evidence="1 2">Mfrc123</strain>
    </source>
</reference>
<dbReference type="PANTHER" id="PTHR39150:SF1">
    <property type="entry name" value="LARGE RIBOSOMAL SUBUNIT PROTEIN ML40"/>
    <property type="match status" value="1"/>
</dbReference>
<dbReference type="GO" id="GO:0003735">
    <property type="term" value="F:structural constituent of ribosome"/>
    <property type="evidence" value="ECO:0007669"/>
    <property type="project" value="InterPro"/>
</dbReference>